<evidence type="ECO:0000256" key="7">
    <source>
        <dbReference type="RuleBase" id="RU003631"/>
    </source>
</evidence>
<dbReference type="InterPro" id="IPR018130">
    <property type="entry name" value="Ribosomal_uS2_CS"/>
</dbReference>
<dbReference type="NCBIfam" id="TIGR01012">
    <property type="entry name" value="uS2_euk_arch"/>
    <property type="match status" value="1"/>
</dbReference>
<proteinExistence type="inferred from homology"/>
<dbReference type="CDD" id="cd01425">
    <property type="entry name" value="RPS2"/>
    <property type="match status" value="1"/>
</dbReference>
<evidence type="ECO:0000256" key="4">
    <source>
        <dbReference type="ARBA" id="ARBA00022980"/>
    </source>
</evidence>
<evidence type="ECO:0000256" key="6">
    <source>
        <dbReference type="HAMAP-Rule" id="MF_03015"/>
    </source>
</evidence>
<dbReference type="InterPro" id="IPR032281">
    <property type="entry name" value="Ribosomal_uS2_C"/>
</dbReference>
<dbReference type="GO" id="GO:0000028">
    <property type="term" value="P:ribosomal small subunit assembly"/>
    <property type="evidence" value="ECO:0007669"/>
    <property type="project" value="UniProtKB-UniRule"/>
</dbReference>
<feature type="compositionally biased region" description="Low complexity" evidence="8">
    <location>
        <begin position="281"/>
        <end position="290"/>
    </location>
</feature>
<comment type="similarity">
    <text evidence="2 6 7">Belongs to the universal ribosomal protein uS2 family.</text>
</comment>
<name>A0A8T0WI10_PANVG</name>
<evidence type="ECO:0000313" key="11">
    <source>
        <dbReference type="Proteomes" id="UP000823388"/>
    </source>
</evidence>
<protein>
    <recommendedName>
        <fullName evidence="6">Small ribosomal subunit protein uS2</fullName>
    </recommendedName>
</protein>
<sequence length="306" mass="33024">MVAAPASGAARALSLRERDMLMMLAAEVHLGTKNCDYQMERYTHSRRADGIYIINLGKTWEKLQLAARVIVAIENPQDIIVQSARPYGQRAVLKFAQYTGAHAIAGRHTPGTFTNQLQTSFSEPRLLILTDPRTDHQPIKESALGNIPTIAFCDTDSPMRYVDIGIPANNKGKQSIGCLFWLLARMVLEMRGTILPGHKWDVMVDLFFYRDPEETKEQEEEEALVAPDYGAVAEYAAPANDNWGGDWGAGDAAAPPTGAPAPTGADWTSAPAPSAEGVWDAAAAPPAAAPGWEQGAAPVAAPTSDW</sequence>
<dbReference type="Pfam" id="PF16122">
    <property type="entry name" value="40S_SA_C"/>
    <property type="match status" value="1"/>
</dbReference>
<dbReference type="Proteomes" id="UP000823388">
    <property type="component" value="Chromosome 2K"/>
</dbReference>
<comment type="caution">
    <text evidence="10">The sequence shown here is derived from an EMBL/GenBank/DDBJ whole genome shotgun (WGS) entry which is preliminary data.</text>
</comment>
<dbReference type="Pfam" id="PF00318">
    <property type="entry name" value="Ribosomal_S2"/>
    <property type="match status" value="2"/>
</dbReference>
<evidence type="ECO:0000256" key="8">
    <source>
        <dbReference type="SAM" id="MobiDB-lite"/>
    </source>
</evidence>
<dbReference type="PROSITE" id="PS00962">
    <property type="entry name" value="RIBOSOMAL_S2_1"/>
    <property type="match status" value="1"/>
</dbReference>
<dbReference type="InterPro" id="IPR027498">
    <property type="entry name" value="Ribosomal_uS2_euk"/>
</dbReference>
<dbReference type="AlphaFoldDB" id="A0A8T0WI10"/>
<reference evidence="10 11" key="1">
    <citation type="submission" date="2020-05" db="EMBL/GenBank/DDBJ databases">
        <title>WGS assembly of Panicum virgatum.</title>
        <authorList>
            <person name="Lovell J.T."/>
            <person name="Jenkins J."/>
            <person name="Shu S."/>
            <person name="Juenger T.E."/>
            <person name="Schmutz J."/>
        </authorList>
    </citation>
    <scope>NUCLEOTIDE SEQUENCE [LARGE SCALE GENOMIC DNA]</scope>
    <source>
        <strain evidence="11">cv. AP13</strain>
    </source>
</reference>
<dbReference type="SUPFAM" id="SSF52313">
    <property type="entry name" value="Ribosomal protein S2"/>
    <property type="match status" value="1"/>
</dbReference>
<dbReference type="GO" id="GO:0006412">
    <property type="term" value="P:translation"/>
    <property type="evidence" value="ECO:0007669"/>
    <property type="project" value="UniProtKB-UniRule"/>
</dbReference>
<dbReference type="HAMAP" id="MF_03015">
    <property type="entry name" value="Ribosomal_S2_euk"/>
    <property type="match status" value="1"/>
</dbReference>
<dbReference type="PRINTS" id="PR00395">
    <property type="entry name" value="RIBOSOMALS2"/>
</dbReference>
<dbReference type="InterPro" id="IPR005707">
    <property type="entry name" value="Ribosomal_uS2_euk/arc"/>
</dbReference>
<evidence type="ECO:0000256" key="1">
    <source>
        <dbReference type="ARBA" id="ARBA00004496"/>
    </source>
</evidence>
<evidence type="ECO:0000259" key="9">
    <source>
        <dbReference type="Pfam" id="PF16122"/>
    </source>
</evidence>
<evidence type="ECO:0000256" key="2">
    <source>
        <dbReference type="ARBA" id="ARBA00006242"/>
    </source>
</evidence>
<dbReference type="EMBL" id="CM029039">
    <property type="protein sequence ID" value="KAG2646818.1"/>
    <property type="molecule type" value="Genomic_DNA"/>
</dbReference>
<comment type="function">
    <text evidence="6">Required for the assembly and/or stability of the 40S ribosomal subunit. Required for the processing of the 20S rRNA-precursor to mature 18S rRNA in a late step of the maturation of 40S ribosomal subunits.</text>
</comment>
<keyword evidence="3 6" id="KW-0963">Cytoplasm</keyword>
<comment type="subcellular location">
    <subcellularLocation>
        <location evidence="1 6">Cytoplasm</location>
    </subcellularLocation>
</comment>
<dbReference type="InterPro" id="IPR001865">
    <property type="entry name" value="Ribosomal_uS2"/>
</dbReference>
<evidence type="ECO:0000256" key="5">
    <source>
        <dbReference type="ARBA" id="ARBA00023274"/>
    </source>
</evidence>
<dbReference type="GO" id="GO:0003735">
    <property type="term" value="F:structural constituent of ribosome"/>
    <property type="evidence" value="ECO:0007669"/>
    <property type="project" value="UniProtKB-UniRule"/>
</dbReference>
<gene>
    <name evidence="10" type="ORF">PVAP13_2KG553400</name>
</gene>
<feature type="compositionally biased region" description="Low complexity" evidence="8">
    <location>
        <begin position="249"/>
        <end position="268"/>
    </location>
</feature>
<dbReference type="PANTHER" id="PTHR11489">
    <property type="entry name" value="40S RIBOSOMAL PROTEIN SA"/>
    <property type="match status" value="1"/>
</dbReference>
<dbReference type="InterPro" id="IPR023591">
    <property type="entry name" value="Ribosomal_uS2_flav_dom_sf"/>
</dbReference>
<dbReference type="Gene3D" id="3.40.50.10490">
    <property type="entry name" value="Glucose-6-phosphate isomerase like protein, domain 1"/>
    <property type="match status" value="1"/>
</dbReference>
<dbReference type="PROSITE" id="PS00963">
    <property type="entry name" value="RIBOSOMAL_S2_2"/>
    <property type="match status" value="1"/>
</dbReference>
<comment type="subunit">
    <text evidence="6">Component of the small ribosomal subunit. Mature ribosomes consist of a small (40S) and a large (60S) subunit. The 40S subunit contains about 33 different proteins and 1 molecule of RNA (18S). The 60S subunit contains about 49 different proteins and 3 molecules of RNA (25S, 5.8S and 5S). Interacts with ribosomal protein S21.</text>
</comment>
<evidence type="ECO:0000256" key="3">
    <source>
        <dbReference type="ARBA" id="ARBA00022490"/>
    </source>
</evidence>
<feature type="domain" description="Small ribosomal subunit protein uS2 C-terminal" evidence="9">
    <location>
        <begin position="207"/>
        <end position="306"/>
    </location>
</feature>
<keyword evidence="4 6" id="KW-0689">Ribosomal protein</keyword>
<organism evidence="10 11">
    <name type="scientific">Panicum virgatum</name>
    <name type="common">Blackwell switchgrass</name>
    <dbReference type="NCBI Taxonomy" id="38727"/>
    <lineage>
        <taxon>Eukaryota</taxon>
        <taxon>Viridiplantae</taxon>
        <taxon>Streptophyta</taxon>
        <taxon>Embryophyta</taxon>
        <taxon>Tracheophyta</taxon>
        <taxon>Spermatophyta</taxon>
        <taxon>Magnoliopsida</taxon>
        <taxon>Liliopsida</taxon>
        <taxon>Poales</taxon>
        <taxon>Poaceae</taxon>
        <taxon>PACMAD clade</taxon>
        <taxon>Panicoideae</taxon>
        <taxon>Panicodae</taxon>
        <taxon>Paniceae</taxon>
        <taxon>Panicinae</taxon>
        <taxon>Panicum</taxon>
        <taxon>Panicum sect. Hiantes</taxon>
    </lineage>
</organism>
<evidence type="ECO:0000313" key="10">
    <source>
        <dbReference type="EMBL" id="KAG2646818.1"/>
    </source>
</evidence>
<keyword evidence="5 6" id="KW-0687">Ribonucleoprotein</keyword>
<accession>A0A8T0WI10</accession>
<dbReference type="FunFam" id="3.40.50.10490:FF:000017">
    <property type="entry name" value="40S ribosomal protein SA"/>
    <property type="match status" value="1"/>
</dbReference>
<feature type="region of interest" description="Disordered" evidence="8">
    <location>
        <begin position="243"/>
        <end position="306"/>
    </location>
</feature>
<dbReference type="GO" id="GO:0022627">
    <property type="term" value="C:cytosolic small ribosomal subunit"/>
    <property type="evidence" value="ECO:0007669"/>
    <property type="project" value="UniProtKB-UniRule"/>
</dbReference>
<keyword evidence="11" id="KW-1185">Reference proteome</keyword>